<comment type="caution">
    <text evidence="4">The sequence shown here is derived from an EMBL/GenBank/DDBJ whole genome shotgun (WGS) entry which is preliminary data.</text>
</comment>
<dbReference type="PANTHER" id="PTHR11748">
    <property type="entry name" value="D-LACTATE DEHYDROGENASE"/>
    <property type="match status" value="1"/>
</dbReference>
<dbReference type="InterPro" id="IPR016164">
    <property type="entry name" value="FAD-linked_Oxase-like_C"/>
</dbReference>
<dbReference type="InterPro" id="IPR016166">
    <property type="entry name" value="FAD-bd_PCMH"/>
</dbReference>
<evidence type="ECO:0000256" key="2">
    <source>
        <dbReference type="ARBA" id="ARBA00022827"/>
    </source>
</evidence>
<keyword evidence="2" id="KW-0274">FAD</keyword>
<sequence length="410" mass="41171">MASTAQDVLADATDADVVDGVPARFVARPTSTSDTAALLRLAAARGLTVVPRGSATKLSWGQRPERVDIVLDTGGLTGIVDHAAGDLVVRVRAGTPMSTVAEALAPAGQRLALATRLAGQTGALGGTVGGTIAANPSGPLRYGYGTVRDVLIGVTMVRADGAVAHSGGAVVKNVAGYDLGKLLTGSLGTLGVLTEAVFRLHPTPESCALVTKTVDSGAQAGELSLALRHSQVVPTAVEVNRSGSGPATVAVLVEGVTAGIQARAGAVADLLGGGTVETSLPGWWYEPLAGTVLRSAVAASGIGALMDHAASLDLDIGCRGCLGLGVVHFGLPATADPAAVAETVVALRRTAANHDGTVRVESAAFGVHQALAALGTDAWGPVPALDVMRRVKARFDPDRRLAPGRFVGGI</sequence>
<accession>A0ABN2J5C3</accession>
<dbReference type="Proteomes" id="UP001500618">
    <property type="component" value="Unassembled WGS sequence"/>
</dbReference>
<evidence type="ECO:0000259" key="3">
    <source>
        <dbReference type="PROSITE" id="PS51387"/>
    </source>
</evidence>
<dbReference type="InterPro" id="IPR006094">
    <property type="entry name" value="Oxid_FAD_bind_N"/>
</dbReference>
<evidence type="ECO:0000313" key="5">
    <source>
        <dbReference type="Proteomes" id="UP001500618"/>
    </source>
</evidence>
<dbReference type="SUPFAM" id="SSF55103">
    <property type="entry name" value="FAD-linked oxidases, C-terminal domain"/>
    <property type="match status" value="1"/>
</dbReference>
<reference evidence="4 5" key="1">
    <citation type="journal article" date="2019" name="Int. J. Syst. Evol. Microbiol.">
        <title>The Global Catalogue of Microorganisms (GCM) 10K type strain sequencing project: providing services to taxonomists for standard genome sequencing and annotation.</title>
        <authorList>
            <consortium name="The Broad Institute Genomics Platform"/>
            <consortium name="The Broad Institute Genome Sequencing Center for Infectious Disease"/>
            <person name="Wu L."/>
            <person name="Ma J."/>
        </authorList>
    </citation>
    <scope>NUCLEOTIDE SEQUENCE [LARGE SCALE GENOMIC DNA]</scope>
    <source>
        <strain evidence="4 5">JCM 14718</strain>
    </source>
</reference>
<dbReference type="EMBL" id="BAAANY010000042">
    <property type="protein sequence ID" value="GAA1718288.1"/>
    <property type="molecule type" value="Genomic_DNA"/>
</dbReference>
<gene>
    <name evidence="4" type="ORF">GCM10009765_78430</name>
</gene>
<evidence type="ECO:0000256" key="1">
    <source>
        <dbReference type="ARBA" id="ARBA00022630"/>
    </source>
</evidence>
<proteinExistence type="predicted"/>
<dbReference type="Pfam" id="PF01565">
    <property type="entry name" value="FAD_binding_4"/>
    <property type="match status" value="1"/>
</dbReference>
<organism evidence="4 5">
    <name type="scientific">Fodinicola feengrottensis</name>
    <dbReference type="NCBI Taxonomy" id="435914"/>
    <lineage>
        <taxon>Bacteria</taxon>
        <taxon>Bacillati</taxon>
        <taxon>Actinomycetota</taxon>
        <taxon>Actinomycetes</taxon>
        <taxon>Mycobacteriales</taxon>
        <taxon>Fodinicola</taxon>
    </lineage>
</organism>
<dbReference type="SUPFAM" id="SSF56176">
    <property type="entry name" value="FAD-binding/transporter-associated domain-like"/>
    <property type="match status" value="1"/>
</dbReference>
<name>A0ABN2J5C3_9ACTN</name>
<dbReference type="InterPro" id="IPR016169">
    <property type="entry name" value="FAD-bd_PCMH_sub2"/>
</dbReference>
<dbReference type="PROSITE" id="PS51387">
    <property type="entry name" value="FAD_PCMH"/>
    <property type="match status" value="1"/>
</dbReference>
<dbReference type="Gene3D" id="3.30.465.10">
    <property type="match status" value="1"/>
</dbReference>
<keyword evidence="5" id="KW-1185">Reference proteome</keyword>
<dbReference type="RefSeq" id="WP_344315069.1">
    <property type="nucleotide sequence ID" value="NZ_BAAANY010000042.1"/>
</dbReference>
<keyword evidence="1" id="KW-0285">Flavoprotein</keyword>
<feature type="domain" description="FAD-binding PCMH-type" evidence="3">
    <location>
        <begin position="18"/>
        <end position="203"/>
    </location>
</feature>
<protein>
    <submittedName>
        <fullName evidence="4">FAD-binding oxidoreductase</fullName>
    </submittedName>
</protein>
<evidence type="ECO:0000313" key="4">
    <source>
        <dbReference type="EMBL" id="GAA1718288.1"/>
    </source>
</evidence>
<dbReference type="InterPro" id="IPR036318">
    <property type="entry name" value="FAD-bd_PCMH-like_sf"/>
</dbReference>
<dbReference type="PANTHER" id="PTHR11748:SF103">
    <property type="entry name" value="GLYCOLATE OXIDASE SUBUNIT GLCE"/>
    <property type="match status" value="1"/>
</dbReference>